<sequence length="281" mass="32165">MINHNLDCKLPFELVELVLDNCDRSELFTCSLVCHPWLLSSRPRLFKRLEIDRPCDGLVSLLGSRYCTIAVHLEELVFRLDIYGWTGEDEHIRLDLIQPIVACLEHKVPSMRKLTIIAEGSQLLRDMTETKMGTPKTTLGSYILRSFGHVTELDLQLYVEDPTALIQFISSFSHLQVLTIHSGCFDPDEDEDRVIYSVPPTSFRLLPPSVKSLQITGQDDGRRLMSDGLPHSYRWLNVQNPQNLAWFSVFRAKVDESLDPGIQSFLARCRELKFLNLGFDT</sequence>
<name>A0ABR2Z5T9_9AGAR</name>
<gene>
    <name evidence="2" type="ORF">AAF712_016825</name>
</gene>
<evidence type="ECO:0000313" key="3">
    <source>
        <dbReference type="Proteomes" id="UP001437256"/>
    </source>
</evidence>
<evidence type="ECO:0000313" key="2">
    <source>
        <dbReference type="EMBL" id="KAL0056570.1"/>
    </source>
</evidence>
<accession>A0ABR2Z5T9</accession>
<feature type="non-terminal residue" evidence="2">
    <location>
        <position position="281"/>
    </location>
</feature>
<reference evidence="2 3" key="1">
    <citation type="submission" date="2024-05" db="EMBL/GenBank/DDBJ databases">
        <title>A draft genome resource for the thread blight pathogen Marasmius tenuissimus strain MS-2.</title>
        <authorList>
            <person name="Yulfo-Soto G.E."/>
            <person name="Baruah I.K."/>
            <person name="Amoako-Attah I."/>
            <person name="Bukari Y."/>
            <person name="Meinhardt L.W."/>
            <person name="Bailey B.A."/>
            <person name="Cohen S.P."/>
        </authorList>
    </citation>
    <scope>NUCLEOTIDE SEQUENCE [LARGE SCALE GENOMIC DNA]</scope>
    <source>
        <strain evidence="2 3">MS-2</strain>
    </source>
</reference>
<proteinExistence type="predicted"/>
<dbReference type="CDD" id="cd09917">
    <property type="entry name" value="F-box_SF"/>
    <property type="match status" value="1"/>
</dbReference>
<dbReference type="InterPro" id="IPR036047">
    <property type="entry name" value="F-box-like_dom_sf"/>
</dbReference>
<dbReference type="InterPro" id="IPR001810">
    <property type="entry name" value="F-box_dom"/>
</dbReference>
<dbReference type="SUPFAM" id="SSF81383">
    <property type="entry name" value="F-box domain"/>
    <property type="match status" value="1"/>
</dbReference>
<dbReference type="Proteomes" id="UP001437256">
    <property type="component" value="Unassembled WGS sequence"/>
</dbReference>
<evidence type="ECO:0000259" key="1">
    <source>
        <dbReference type="Pfam" id="PF00646"/>
    </source>
</evidence>
<dbReference type="Pfam" id="PF00646">
    <property type="entry name" value="F-box"/>
    <property type="match status" value="1"/>
</dbReference>
<keyword evidence="3" id="KW-1185">Reference proteome</keyword>
<feature type="domain" description="F-box" evidence="1">
    <location>
        <begin position="9"/>
        <end position="37"/>
    </location>
</feature>
<protein>
    <recommendedName>
        <fullName evidence="1">F-box domain-containing protein</fullName>
    </recommendedName>
</protein>
<dbReference type="EMBL" id="JBBXMP010001305">
    <property type="protein sequence ID" value="KAL0056570.1"/>
    <property type="molecule type" value="Genomic_DNA"/>
</dbReference>
<comment type="caution">
    <text evidence="2">The sequence shown here is derived from an EMBL/GenBank/DDBJ whole genome shotgun (WGS) entry which is preliminary data.</text>
</comment>
<organism evidence="2 3">
    <name type="scientific">Marasmius tenuissimus</name>
    <dbReference type="NCBI Taxonomy" id="585030"/>
    <lineage>
        <taxon>Eukaryota</taxon>
        <taxon>Fungi</taxon>
        <taxon>Dikarya</taxon>
        <taxon>Basidiomycota</taxon>
        <taxon>Agaricomycotina</taxon>
        <taxon>Agaricomycetes</taxon>
        <taxon>Agaricomycetidae</taxon>
        <taxon>Agaricales</taxon>
        <taxon>Marasmiineae</taxon>
        <taxon>Marasmiaceae</taxon>
        <taxon>Marasmius</taxon>
    </lineage>
</organism>